<gene>
    <name evidence="2" type="ORF">L249_5397</name>
</gene>
<evidence type="ECO:0000313" key="2">
    <source>
        <dbReference type="EMBL" id="RCI10909.1"/>
    </source>
</evidence>
<accession>A0A367L914</accession>
<proteinExistence type="predicted"/>
<evidence type="ECO:0000313" key="3">
    <source>
        <dbReference type="Proteomes" id="UP000253664"/>
    </source>
</evidence>
<sequence>MAPSAAPPDRAPGDTVGVPIVLANLTLSMHPIRTHGRDLPSCYYYPCNPEIRQIGRIEGSITLCDRVETVLGRRTCCPRYRTTLGTTSRPTSTSSIGTRDTYLGLGRPGY</sequence>
<organism evidence="2 3">
    <name type="scientific">Ophiocordyceps polyrhachis-furcata BCC 54312</name>
    <dbReference type="NCBI Taxonomy" id="1330021"/>
    <lineage>
        <taxon>Eukaryota</taxon>
        <taxon>Fungi</taxon>
        <taxon>Dikarya</taxon>
        <taxon>Ascomycota</taxon>
        <taxon>Pezizomycotina</taxon>
        <taxon>Sordariomycetes</taxon>
        <taxon>Hypocreomycetidae</taxon>
        <taxon>Hypocreales</taxon>
        <taxon>Ophiocordycipitaceae</taxon>
        <taxon>Ophiocordyceps</taxon>
    </lineage>
</organism>
<feature type="region of interest" description="Disordered" evidence="1">
    <location>
        <begin position="82"/>
        <end position="110"/>
    </location>
</feature>
<reference evidence="2 3" key="1">
    <citation type="journal article" date="2015" name="BMC Genomics">
        <title>Insights from the genome of Ophiocordyceps polyrhachis-furcata to pathogenicity and host specificity in insect fungi.</title>
        <authorList>
            <person name="Wichadakul D."/>
            <person name="Kobmoo N."/>
            <person name="Ingsriswang S."/>
            <person name="Tangphatsornruang S."/>
            <person name="Chantasingh D."/>
            <person name="Luangsa-ard J.J."/>
            <person name="Eurwilaichitr L."/>
        </authorList>
    </citation>
    <scope>NUCLEOTIDE SEQUENCE [LARGE SCALE GENOMIC DNA]</scope>
    <source>
        <strain evidence="2 3">BCC 54312</strain>
    </source>
</reference>
<name>A0A367L914_9HYPO</name>
<protein>
    <submittedName>
        <fullName evidence="2">Uncharacterized protein</fullName>
    </submittedName>
</protein>
<dbReference type="EMBL" id="LKCN02000011">
    <property type="protein sequence ID" value="RCI10909.1"/>
    <property type="molecule type" value="Genomic_DNA"/>
</dbReference>
<dbReference type="Proteomes" id="UP000253664">
    <property type="component" value="Unassembled WGS sequence"/>
</dbReference>
<keyword evidence="3" id="KW-1185">Reference proteome</keyword>
<dbReference type="AlphaFoldDB" id="A0A367L914"/>
<feature type="non-terminal residue" evidence="2">
    <location>
        <position position="110"/>
    </location>
</feature>
<comment type="caution">
    <text evidence="2">The sequence shown here is derived from an EMBL/GenBank/DDBJ whole genome shotgun (WGS) entry which is preliminary data.</text>
</comment>
<evidence type="ECO:0000256" key="1">
    <source>
        <dbReference type="SAM" id="MobiDB-lite"/>
    </source>
</evidence>
<feature type="compositionally biased region" description="Low complexity" evidence="1">
    <location>
        <begin position="82"/>
        <end position="99"/>
    </location>
</feature>